<protein>
    <submittedName>
        <fullName evidence="1">Uncharacterized protein</fullName>
    </submittedName>
</protein>
<dbReference type="Proteomes" id="UP000471560">
    <property type="component" value="Unassembled WGS sequence"/>
</dbReference>
<dbReference type="AlphaFoldDB" id="A0A6P0B187"/>
<evidence type="ECO:0000313" key="2">
    <source>
        <dbReference type="Proteomes" id="UP000471560"/>
    </source>
</evidence>
<dbReference type="EMBL" id="WUEZ01000005">
    <property type="protein sequence ID" value="NEI33617.1"/>
    <property type="molecule type" value="Genomic_DNA"/>
</dbReference>
<dbReference type="RefSeq" id="WP_164576046.1">
    <property type="nucleotide sequence ID" value="NZ_WUEZ01000005.1"/>
</dbReference>
<sequence>MFADAEASETAGEWHEILGDDVTLDSLESFQVLVSSTYMARFVAVDKYQTVNDDGRTDWSAVEYIKLTEISEI</sequence>
<gene>
    <name evidence="1" type="ORF">GR204_06330</name>
</gene>
<comment type="caution">
    <text evidence="1">The sequence shown here is derived from an EMBL/GenBank/DDBJ whole genome shotgun (WGS) entry which is preliminary data.</text>
</comment>
<proteinExistence type="predicted"/>
<accession>A0A6P0B187</accession>
<name>A0A6P0B187_RHILE</name>
<evidence type="ECO:0000313" key="1">
    <source>
        <dbReference type="EMBL" id="NEI33617.1"/>
    </source>
</evidence>
<organism evidence="1 2">
    <name type="scientific">Rhizobium leguminosarum</name>
    <dbReference type="NCBI Taxonomy" id="384"/>
    <lineage>
        <taxon>Bacteria</taxon>
        <taxon>Pseudomonadati</taxon>
        <taxon>Pseudomonadota</taxon>
        <taxon>Alphaproteobacteria</taxon>
        <taxon>Hyphomicrobiales</taxon>
        <taxon>Rhizobiaceae</taxon>
        <taxon>Rhizobium/Agrobacterium group</taxon>
        <taxon>Rhizobium</taxon>
    </lineage>
</organism>
<reference evidence="1 2" key="1">
    <citation type="submission" date="2019-12" db="EMBL/GenBank/DDBJ databases">
        <title>Rhizobium genotypes associated with high levels of biological nitrogen fixation by grain legumes in a temperate-maritime cropping system.</title>
        <authorList>
            <person name="Maluk M."/>
            <person name="Francesc Ferrando Molina F."/>
            <person name="Lopez Del Egido L."/>
            <person name="Lafos M."/>
            <person name="Langarica-Fuentes A."/>
            <person name="Gebre Yohannes G."/>
            <person name="Young M.W."/>
            <person name="Martin P."/>
            <person name="Gantlett R."/>
            <person name="Kenicer G."/>
            <person name="Hawes C."/>
            <person name="Begg G.S."/>
            <person name="Quilliam R.S."/>
            <person name="Squire G.R."/>
            <person name="Poole P.S."/>
            <person name="Young P.W."/>
            <person name="Iannetta P.M."/>
            <person name="James E.K."/>
        </authorList>
    </citation>
    <scope>NUCLEOTIDE SEQUENCE [LARGE SCALE GENOMIC DNA]</scope>
    <source>
        <strain evidence="1 2">JHI1096</strain>
    </source>
</reference>